<keyword evidence="3" id="KW-0645">Protease</keyword>
<feature type="transmembrane region" description="Helical" evidence="1">
    <location>
        <begin position="232"/>
        <end position="255"/>
    </location>
</feature>
<keyword evidence="1" id="KW-0812">Transmembrane</keyword>
<feature type="transmembrane region" description="Helical" evidence="1">
    <location>
        <begin position="76"/>
        <end position="98"/>
    </location>
</feature>
<dbReference type="GO" id="GO:0006508">
    <property type="term" value="P:proteolysis"/>
    <property type="evidence" value="ECO:0007669"/>
    <property type="project" value="UniProtKB-KW"/>
</dbReference>
<keyword evidence="3" id="KW-0378">Hydrolase</keyword>
<dbReference type="GO" id="GO:0004175">
    <property type="term" value="F:endopeptidase activity"/>
    <property type="evidence" value="ECO:0007669"/>
    <property type="project" value="UniProtKB-ARBA"/>
</dbReference>
<feature type="transmembrane region" description="Helical" evidence="1">
    <location>
        <begin position="12"/>
        <end position="31"/>
    </location>
</feature>
<evidence type="ECO:0000256" key="1">
    <source>
        <dbReference type="SAM" id="Phobius"/>
    </source>
</evidence>
<dbReference type="EMBL" id="JACCBU010000001">
    <property type="protein sequence ID" value="NYE73916.1"/>
    <property type="molecule type" value="Genomic_DNA"/>
</dbReference>
<dbReference type="AlphaFoldDB" id="A0A7Y9IBL3"/>
<feature type="transmembrane region" description="Helical" evidence="1">
    <location>
        <begin position="174"/>
        <end position="194"/>
    </location>
</feature>
<dbReference type="InterPro" id="IPR003675">
    <property type="entry name" value="Rce1/LyrA-like_dom"/>
</dbReference>
<reference evidence="3 4" key="1">
    <citation type="submission" date="2020-07" db="EMBL/GenBank/DDBJ databases">
        <title>Sequencing the genomes of 1000 actinobacteria strains.</title>
        <authorList>
            <person name="Klenk H.-P."/>
        </authorList>
    </citation>
    <scope>NUCLEOTIDE SEQUENCE [LARGE SCALE GENOMIC DNA]</scope>
    <source>
        <strain evidence="3 4">DSM 22083</strain>
    </source>
</reference>
<accession>A0A7Y9IBL3</accession>
<comment type="caution">
    <text evidence="3">The sequence shown here is derived from an EMBL/GenBank/DDBJ whole genome shotgun (WGS) entry which is preliminary data.</text>
</comment>
<name>A0A7Y9IBL3_9ACTN</name>
<dbReference type="RefSeq" id="WP_179755799.1">
    <property type="nucleotide sequence ID" value="NZ_JACCBU010000001.1"/>
</dbReference>
<dbReference type="GO" id="GO:0080120">
    <property type="term" value="P:CAAX-box protein maturation"/>
    <property type="evidence" value="ECO:0007669"/>
    <property type="project" value="UniProtKB-ARBA"/>
</dbReference>
<keyword evidence="1" id="KW-1133">Transmembrane helix</keyword>
<feature type="domain" description="CAAX prenyl protease 2/Lysostaphin resistance protein A-like" evidence="2">
    <location>
        <begin position="115"/>
        <end position="211"/>
    </location>
</feature>
<sequence length="265" mass="28018">MDSDTARRWPLPLRIALPVLGALAVATPARIIGGPVAAMIGGVVIAGLALLTLRVLDRRDYREAGLVRPGLAWRHLLLGFLAWLVPSGAVIIVLVVAGQVGLRVPDGAAWLGPVAVQLAVIMVGQVLPYELIFRGSVLSNLAERYGGWGLIIRQGLLYGAFLTCLRLATGVPSVITLLLDATFAVCVGIALGYARAVSGSVWVSAGLHLAYLIVTALIGDPTLGLVDRPLDWWPALFAYGVVPFGVGLACVETLVRQRPQLISRV</sequence>
<protein>
    <submittedName>
        <fullName evidence="3">Membrane protease YdiL (CAAX protease family)</fullName>
    </submittedName>
</protein>
<evidence type="ECO:0000313" key="4">
    <source>
        <dbReference type="Proteomes" id="UP000569914"/>
    </source>
</evidence>
<feature type="transmembrane region" description="Helical" evidence="1">
    <location>
        <begin position="37"/>
        <end position="56"/>
    </location>
</feature>
<dbReference type="Proteomes" id="UP000569914">
    <property type="component" value="Unassembled WGS sequence"/>
</dbReference>
<feature type="transmembrane region" description="Helical" evidence="1">
    <location>
        <begin position="145"/>
        <end position="168"/>
    </location>
</feature>
<gene>
    <name evidence="3" type="ORF">BKA15_005245</name>
</gene>
<proteinExistence type="predicted"/>
<keyword evidence="4" id="KW-1185">Reference proteome</keyword>
<keyword evidence="1" id="KW-0472">Membrane</keyword>
<evidence type="ECO:0000313" key="3">
    <source>
        <dbReference type="EMBL" id="NYE73916.1"/>
    </source>
</evidence>
<organism evidence="3 4">
    <name type="scientific">Microlunatus parietis</name>
    <dbReference type="NCBI Taxonomy" id="682979"/>
    <lineage>
        <taxon>Bacteria</taxon>
        <taxon>Bacillati</taxon>
        <taxon>Actinomycetota</taxon>
        <taxon>Actinomycetes</taxon>
        <taxon>Propionibacteriales</taxon>
        <taxon>Propionibacteriaceae</taxon>
        <taxon>Microlunatus</taxon>
    </lineage>
</organism>
<evidence type="ECO:0000259" key="2">
    <source>
        <dbReference type="Pfam" id="PF02517"/>
    </source>
</evidence>
<dbReference type="Pfam" id="PF02517">
    <property type="entry name" value="Rce1-like"/>
    <property type="match status" value="1"/>
</dbReference>
<feature type="transmembrane region" description="Helical" evidence="1">
    <location>
        <begin position="110"/>
        <end position="133"/>
    </location>
</feature>
<feature type="transmembrane region" description="Helical" evidence="1">
    <location>
        <begin position="201"/>
        <end position="220"/>
    </location>
</feature>